<name>A0A3N0HYW1_9FIRM</name>
<dbReference type="RefSeq" id="WP_128520911.1">
    <property type="nucleotide sequence ID" value="NZ_RJQC01000003.1"/>
</dbReference>
<proteinExistence type="predicted"/>
<reference evidence="1 2" key="1">
    <citation type="submission" date="2018-11" db="EMBL/GenBank/DDBJ databases">
        <title>Clostridium sp. nov., a member of the family Erysipelotrichaceae isolated from pig faeces.</title>
        <authorList>
            <person name="Chang Y.-H."/>
        </authorList>
    </citation>
    <scope>NUCLEOTIDE SEQUENCE [LARGE SCALE GENOMIC DNA]</scope>
    <source>
        <strain evidence="1 2">YH-panp20</strain>
    </source>
</reference>
<evidence type="ECO:0000313" key="2">
    <source>
        <dbReference type="Proteomes" id="UP000276568"/>
    </source>
</evidence>
<accession>A0A3N0HYW1</accession>
<dbReference type="OrthoDB" id="9798104at2"/>
<dbReference type="Proteomes" id="UP000276568">
    <property type="component" value="Unassembled WGS sequence"/>
</dbReference>
<organism evidence="1 2">
    <name type="scientific">Absicoccus porci</name>
    <dbReference type="NCBI Taxonomy" id="2486576"/>
    <lineage>
        <taxon>Bacteria</taxon>
        <taxon>Bacillati</taxon>
        <taxon>Bacillota</taxon>
        <taxon>Erysipelotrichia</taxon>
        <taxon>Erysipelotrichales</taxon>
        <taxon>Erysipelotrichaceae</taxon>
        <taxon>Absicoccus</taxon>
    </lineage>
</organism>
<comment type="caution">
    <text evidence="1">The sequence shown here is derived from an EMBL/GenBank/DDBJ whole genome shotgun (WGS) entry which is preliminary data.</text>
</comment>
<gene>
    <name evidence="1" type="ORF">EDX97_09495</name>
</gene>
<protein>
    <submittedName>
        <fullName evidence="1">Uncharacterized protein</fullName>
    </submittedName>
</protein>
<keyword evidence="2" id="KW-1185">Reference proteome</keyword>
<dbReference type="AlphaFoldDB" id="A0A3N0HYW1"/>
<dbReference type="EMBL" id="RJQC01000003">
    <property type="protein sequence ID" value="RNM29847.1"/>
    <property type="molecule type" value="Genomic_DNA"/>
</dbReference>
<sequence>MAMKKGTVIVADSSETADMLYKFTEKYPGLRSYQIANYAGISEATLSKIKARKPVSQSIQDKVIKAVKDLDTIGSFEEIYKELRLKGCLGSVGSSSLAAFKAQEDNRKLQMELGGLCIQYGLSKRDLMKLDQIKKYEKENVLDYVIDHHMTMRSCEKIYNASAAFDAVSALRSMKGE</sequence>
<evidence type="ECO:0000313" key="1">
    <source>
        <dbReference type="EMBL" id="RNM29847.1"/>
    </source>
</evidence>